<dbReference type="InterPro" id="IPR017850">
    <property type="entry name" value="Alkaline_phosphatase_core_sf"/>
</dbReference>
<feature type="transmembrane region" description="Helical" evidence="2">
    <location>
        <begin position="18"/>
        <end position="35"/>
    </location>
</feature>
<evidence type="ECO:0000313" key="3">
    <source>
        <dbReference type="EMBL" id="CAI9918498.1"/>
    </source>
</evidence>
<accession>A0AA86NG70</accession>
<feature type="transmembrane region" description="Helical" evidence="2">
    <location>
        <begin position="89"/>
        <end position="112"/>
    </location>
</feature>
<proteinExistence type="inferred from homology"/>
<protein>
    <submittedName>
        <fullName evidence="3">Sulfatase</fullName>
    </submittedName>
</protein>
<feature type="transmembrane region" description="Helical" evidence="2">
    <location>
        <begin position="811"/>
        <end position="833"/>
    </location>
</feature>
<dbReference type="PANTHER" id="PTHR42693">
    <property type="entry name" value="ARYLSULFATASE FAMILY MEMBER"/>
    <property type="match status" value="1"/>
</dbReference>
<comment type="caution">
    <text evidence="3">The sequence shown here is derived from an EMBL/GenBank/DDBJ whole genome shotgun (WGS) entry which is preliminary data.</text>
</comment>
<evidence type="ECO:0000313" key="4">
    <source>
        <dbReference type="EMBL" id="CAL6068216.1"/>
    </source>
</evidence>
<keyword evidence="5" id="KW-1185">Reference proteome</keyword>
<dbReference type="PANTHER" id="PTHR42693:SF33">
    <property type="entry name" value="ARYLSULFATASE"/>
    <property type="match status" value="1"/>
</dbReference>
<keyword evidence="2" id="KW-1133">Transmembrane helix</keyword>
<comment type="similarity">
    <text evidence="1">Belongs to the sulfatase family.</text>
</comment>
<evidence type="ECO:0000313" key="5">
    <source>
        <dbReference type="Proteomes" id="UP001642409"/>
    </source>
</evidence>
<keyword evidence="2" id="KW-0472">Membrane</keyword>
<dbReference type="InterPro" id="IPR050738">
    <property type="entry name" value="Sulfatase"/>
</dbReference>
<reference evidence="3" key="1">
    <citation type="submission" date="2023-06" db="EMBL/GenBank/DDBJ databases">
        <authorList>
            <person name="Kurt Z."/>
        </authorList>
    </citation>
    <scope>NUCLEOTIDE SEQUENCE</scope>
</reference>
<dbReference type="SUPFAM" id="SSF53649">
    <property type="entry name" value="Alkaline phosphatase-like"/>
    <property type="match status" value="1"/>
</dbReference>
<name>A0AA86NG70_9EUKA</name>
<evidence type="ECO:0000256" key="1">
    <source>
        <dbReference type="ARBA" id="ARBA00008779"/>
    </source>
</evidence>
<dbReference type="Gene3D" id="3.40.720.10">
    <property type="entry name" value="Alkaline Phosphatase, subunit A"/>
    <property type="match status" value="1"/>
</dbReference>
<dbReference type="EMBL" id="CAXDID020000271">
    <property type="protein sequence ID" value="CAL6068216.1"/>
    <property type="molecule type" value="Genomic_DNA"/>
</dbReference>
<feature type="transmembrane region" description="Helical" evidence="2">
    <location>
        <begin position="51"/>
        <end position="68"/>
    </location>
</feature>
<dbReference type="AlphaFoldDB" id="A0AA86NG70"/>
<feature type="transmembrane region" description="Helical" evidence="2">
    <location>
        <begin position="207"/>
        <end position="224"/>
    </location>
</feature>
<gene>
    <name evidence="4" type="ORF">HINF_LOCUS53396</name>
    <name evidence="3" type="ORF">HINF_LOCUS6143</name>
</gene>
<reference evidence="4 5" key="2">
    <citation type="submission" date="2024-07" db="EMBL/GenBank/DDBJ databases">
        <authorList>
            <person name="Akdeniz Z."/>
        </authorList>
    </citation>
    <scope>NUCLEOTIDE SEQUENCE [LARGE SCALE GENOMIC DNA]</scope>
</reference>
<dbReference type="EMBL" id="CATOUU010000158">
    <property type="protein sequence ID" value="CAI9918498.1"/>
    <property type="molecule type" value="Genomic_DNA"/>
</dbReference>
<sequence length="866" mass="100169">MLNSGNKKSYSSRMDSKLYVISFIMQLFPSYYRYFGHTMQLTYMSYSRWNFVPHICLLLCENVSMHALHQFLYRILPHTFWTRCALDSFGMVLQLSHLGISILDIMFGYGLLMRYGADLPYGYYITQSPDLFDTSLPNEGVKYPGSISKSFALHCLEAQKLQLGIIFGWVAFVFVLIFARLIVVFAKSFCLNNSGSKQTQNVSKRTRFVSLVTVFLFVFYLLTFNGNKLDDVVPAHWYLYRTNIRQQMPQKMYLNQVKKLREKYILPEGEEWLDQRQVPVYPLVHAPKVYADAYNKQIYVEEVNQTTNEKLPNIVFLFWESFTPAPKYIEDEVLMNEAKFVDRQPYRKKYLPKLAELAEAGHTFLGVRSNGIPTINGWHSFVSGEVSSFSGINMIQSQYNAMDDFPSKFRQQGYHSMIVWPNTFKTDQSQNYVFRGKKQVSGPEYLSKYPTLFDEIHSFYPSKEEAELMGIKDYPKEQNYWTNDRVSSQQFNYLFNKNVQTGEKPVVAFYGNIDTHEDFNGFDEDKQYENFTFGQGRSNLYDVYGRHDAYSTVLKYSDAQFGRIYDNIKANAPETIVVIVGDHASRQVPLYMDENKKIDEDSEYFFDLNCNDRSVGADQQFTTSAVISYFGSNMKIKEKFSKIQNKTTFEPADHQDIVETVVNIISELTNSTLPSARLGVNLLEQATKLINGQEALKVPKISASHINMEYSDERGLFRLNLMGKKDGFKVTKSLPSCIQGKNSIDSDVSAQVYDDAKNMLKLLTFLSQNNRYYNYNFRENCLHTKNCSFQEPNKPFQQNIASKLVKSVMKITIKLIVVFYLITTVLDLTIGVLQACKFRKQRKQDSLAKRLADILLFKPVQTSLSF</sequence>
<evidence type="ECO:0000256" key="2">
    <source>
        <dbReference type="SAM" id="Phobius"/>
    </source>
</evidence>
<organism evidence="3">
    <name type="scientific">Hexamita inflata</name>
    <dbReference type="NCBI Taxonomy" id="28002"/>
    <lineage>
        <taxon>Eukaryota</taxon>
        <taxon>Metamonada</taxon>
        <taxon>Diplomonadida</taxon>
        <taxon>Hexamitidae</taxon>
        <taxon>Hexamitinae</taxon>
        <taxon>Hexamita</taxon>
    </lineage>
</organism>
<dbReference type="Proteomes" id="UP001642409">
    <property type="component" value="Unassembled WGS sequence"/>
</dbReference>
<dbReference type="GO" id="GO:0004065">
    <property type="term" value="F:arylsulfatase activity"/>
    <property type="evidence" value="ECO:0007669"/>
    <property type="project" value="TreeGrafter"/>
</dbReference>
<feature type="transmembrane region" description="Helical" evidence="2">
    <location>
        <begin position="166"/>
        <end position="186"/>
    </location>
</feature>
<keyword evidence="2" id="KW-0812">Transmembrane</keyword>